<gene>
    <name evidence="9" type="ORF">NP493_2060g00006</name>
</gene>
<feature type="active site" evidence="6">
    <location>
        <position position="176"/>
    </location>
</feature>
<evidence type="ECO:0000256" key="7">
    <source>
        <dbReference type="SAM" id="MobiDB-lite"/>
    </source>
</evidence>
<dbReference type="GO" id="GO:0051723">
    <property type="term" value="F:protein methylesterase activity"/>
    <property type="evidence" value="ECO:0007669"/>
    <property type="project" value="UniProtKB-EC"/>
</dbReference>
<feature type="compositionally biased region" description="Polar residues" evidence="7">
    <location>
        <begin position="275"/>
        <end position="285"/>
    </location>
</feature>
<comment type="function">
    <text evidence="5">Demethylates proteins that have been reversibly carboxymethylated.</text>
</comment>
<accession>A0AAD9N627</accession>
<feature type="region of interest" description="Disordered" evidence="7">
    <location>
        <begin position="234"/>
        <end position="285"/>
    </location>
</feature>
<evidence type="ECO:0000256" key="1">
    <source>
        <dbReference type="ARBA" id="ARBA00008645"/>
    </source>
</evidence>
<dbReference type="EMBL" id="JAODUO010002054">
    <property type="protein sequence ID" value="KAK2155649.1"/>
    <property type="molecule type" value="Genomic_DNA"/>
</dbReference>
<feature type="domain" description="AB hydrolase-1" evidence="8">
    <location>
        <begin position="75"/>
        <end position="368"/>
    </location>
</feature>
<dbReference type="InterPro" id="IPR000073">
    <property type="entry name" value="AB_hydrolase_1"/>
</dbReference>
<evidence type="ECO:0000256" key="3">
    <source>
        <dbReference type="ARBA" id="ARBA00022801"/>
    </source>
</evidence>
<feature type="active site" evidence="6">
    <location>
        <position position="151"/>
    </location>
</feature>
<dbReference type="AlphaFoldDB" id="A0AAD9N627"/>
<keyword evidence="2 5" id="KW-0719">Serine esterase</keyword>
<dbReference type="PANTHER" id="PTHR14189:SF0">
    <property type="entry name" value="PROTEIN PHOSPHATASE METHYLESTERASE 1"/>
    <property type="match status" value="1"/>
</dbReference>
<organism evidence="9 10">
    <name type="scientific">Ridgeia piscesae</name>
    <name type="common">Tubeworm</name>
    <dbReference type="NCBI Taxonomy" id="27915"/>
    <lineage>
        <taxon>Eukaryota</taxon>
        <taxon>Metazoa</taxon>
        <taxon>Spiralia</taxon>
        <taxon>Lophotrochozoa</taxon>
        <taxon>Annelida</taxon>
        <taxon>Polychaeta</taxon>
        <taxon>Sedentaria</taxon>
        <taxon>Canalipalpata</taxon>
        <taxon>Sabellida</taxon>
        <taxon>Siboglinidae</taxon>
        <taxon>Ridgeia</taxon>
    </lineage>
</organism>
<dbReference type="Pfam" id="PF12697">
    <property type="entry name" value="Abhydrolase_6"/>
    <property type="match status" value="1"/>
</dbReference>
<evidence type="ECO:0000256" key="2">
    <source>
        <dbReference type="ARBA" id="ARBA00022487"/>
    </source>
</evidence>
<dbReference type="PANTHER" id="PTHR14189">
    <property type="entry name" value="PROTEIN PHOSPHATASE METHYLESTERASE-1 RELATED"/>
    <property type="match status" value="1"/>
</dbReference>
<proteinExistence type="inferred from homology"/>
<dbReference type="Gene3D" id="3.40.50.1820">
    <property type="entry name" value="alpha/beta hydrolase"/>
    <property type="match status" value="1"/>
</dbReference>
<evidence type="ECO:0000256" key="4">
    <source>
        <dbReference type="ARBA" id="ARBA00049203"/>
    </source>
</evidence>
<feature type="active site" evidence="6">
    <location>
        <position position="355"/>
    </location>
</feature>
<reference evidence="9" key="1">
    <citation type="journal article" date="2023" name="Mol. Biol. Evol.">
        <title>Third-Generation Sequencing Reveals the Adaptive Role of the Epigenome in Three Deep-Sea Polychaetes.</title>
        <authorList>
            <person name="Perez M."/>
            <person name="Aroh O."/>
            <person name="Sun Y."/>
            <person name="Lan Y."/>
            <person name="Juniper S.K."/>
            <person name="Young C.R."/>
            <person name="Angers B."/>
            <person name="Qian P.Y."/>
        </authorList>
    </citation>
    <scope>NUCLEOTIDE SEQUENCE</scope>
    <source>
        <strain evidence="9">R07B-5</strain>
    </source>
</reference>
<comment type="caution">
    <text evidence="9">The sequence shown here is derived from an EMBL/GenBank/DDBJ whole genome shotgun (WGS) entry which is preliminary data.</text>
</comment>
<dbReference type="InterPro" id="IPR016812">
    <property type="entry name" value="PPase_methylesterase_euk"/>
</dbReference>
<evidence type="ECO:0000313" key="10">
    <source>
        <dbReference type="Proteomes" id="UP001209878"/>
    </source>
</evidence>
<feature type="compositionally biased region" description="Polar residues" evidence="7">
    <location>
        <begin position="237"/>
        <end position="251"/>
    </location>
</feature>
<feature type="compositionally biased region" description="Gly residues" evidence="7">
    <location>
        <begin position="19"/>
        <end position="29"/>
    </location>
</feature>
<dbReference type="SUPFAM" id="SSF53474">
    <property type="entry name" value="alpha/beta-Hydrolases"/>
    <property type="match status" value="1"/>
</dbReference>
<dbReference type="PIRSF" id="PIRSF022950">
    <property type="entry name" value="PPase_methylesterase_euk"/>
    <property type="match status" value="1"/>
</dbReference>
<sequence length="387" mass="42130">MSELHKRLHMSRLPPMGPPGLGGALGAGRRGPTRGRKDFTPVPWDQYFEKFEDIKLKNGDTFRVYESGTSGPVCFFLHGGGYSGLSWAVLSKILTRLVTCRCAAIDFRGHGSSVTLDDEDLSADTLARDVGSVVEAKYGDDAPPIILVGHSMGGAIAVHVAAKALIPSLMGLAVIDVVEGTALDALSSMQSFLRGRPKVFKSIEGAIEWCVKTGQTRNLEAAKVSMVGQVTRIEGMDNTQSESDGSNPNSIQEEEEAEQPAQSPKKSKSDEVIEGQSSDDQVTNTTPAATYTWRIDLSKTDKYWRGWFEGLSKLFLGCPVPKMLLLAGVDRLDKDLTVGQMQGKFQMQVLPQCGHAVHEDVPDKVADVLATFMVRHRMVEPTSNFQM</sequence>
<comment type="similarity">
    <text evidence="1 5">Belongs to the AB hydrolase superfamily.</text>
</comment>
<dbReference type="InterPro" id="IPR029058">
    <property type="entry name" value="AB_hydrolase_fold"/>
</dbReference>
<name>A0AAD9N627_RIDPI</name>
<feature type="region of interest" description="Disordered" evidence="7">
    <location>
        <begin position="1"/>
        <end position="36"/>
    </location>
</feature>
<evidence type="ECO:0000256" key="5">
    <source>
        <dbReference type="PIRNR" id="PIRNR022950"/>
    </source>
</evidence>
<dbReference type="Proteomes" id="UP001209878">
    <property type="component" value="Unassembled WGS sequence"/>
</dbReference>
<dbReference type="EC" id="3.1.1.-" evidence="5"/>
<protein>
    <recommendedName>
        <fullName evidence="5">Protein phosphatase methylesterase 1</fullName>
        <shortName evidence="5">PME-1</shortName>
        <ecNumber evidence="5">3.1.1.-</ecNumber>
    </recommendedName>
</protein>
<evidence type="ECO:0000313" key="9">
    <source>
        <dbReference type="EMBL" id="KAK2155649.1"/>
    </source>
</evidence>
<evidence type="ECO:0000256" key="6">
    <source>
        <dbReference type="PIRSR" id="PIRSR022950-1"/>
    </source>
</evidence>
<comment type="catalytic activity">
    <reaction evidence="4">
        <text>[phosphatase 2A protein]-C-terminal L-leucine methyl ester + H2O = [phosphatase 2A protein]-C-terminal L-leucine + methanol + H(+)</text>
        <dbReference type="Rhea" id="RHEA:48548"/>
        <dbReference type="Rhea" id="RHEA-COMP:12134"/>
        <dbReference type="Rhea" id="RHEA-COMP:12135"/>
        <dbReference type="ChEBI" id="CHEBI:15377"/>
        <dbReference type="ChEBI" id="CHEBI:15378"/>
        <dbReference type="ChEBI" id="CHEBI:17790"/>
        <dbReference type="ChEBI" id="CHEBI:90516"/>
        <dbReference type="ChEBI" id="CHEBI:90517"/>
        <dbReference type="EC" id="3.1.1.89"/>
    </reaction>
</comment>
<feature type="compositionally biased region" description="Basic residues" evidence="7">
    <location>
        <begin position="1"/>
        <end position="10"/>
    </location>
</feature>
<keyword evidence="3 5" id="KW-0378">Hydrolase</keyword>
<keyword evidence="10" id="KW-1185">Reference proteome</keyword>
<evidence type="ECO:0000259" key="8">
    <source>
        <dbReference type="Pfam" id="PF12697"/>
    </source>
</evidence>